<dbReference type="Gene3D" id="3.20.20.330">
    <property type="entry name" value="Homocysteine-binding-like domain"/>
    <property type="match status" value="1"/>
</dbReference>
<dbReference type="InterPro" id="IPR036589">
    <property type="entry name" value="HCY_dom_sf"/>
</dbReference>
<dbReference type="EMBL" id="FOPY01000012">
    <property type="protein sequence ID" value="SFH92852.1"/>
    <property type="molecule type" value="Genomic_DNA"/>
</dbReference>
<proteinExistence type="predicted"/>
<keyword evidence="3" id="KW-0862">Zinc</keyword>
<feature type="binding site" evidence="3">
    <location>
        <position position="227"/>
    </location>
    <ligand>
        <name>Zn(2+)</name>
        <dbReference type="ChEBI" id="CHEBI:29105"/>
    </ligand>
</feature>
<reference evidence="5 6" key="1">
    <citation type="submission" date="2016-10" db="EMBL/GenBank/DDBJ databases">
        <authorList>
            <person name="de Groot N.N."/>
        </authorList>
    </citation>
    <scope>NUCLEOTIDE SEQUENCE [LARGE SCALE GENOMIC DNA]</scope>
    <source>
        <strain evidence="5 6">CGMCC 1.6848</strain>
    </source>
</reference>
<sequence>MNKYRNHLPQLGDRFFLTDGGIETTLIYHDHLDLPYFAAFHLLQTSQGESALRRYFQTYAEIAAHFHCGLILESPTWRASADWARRLNYTDEELARANRQAIDLLETVRDAFQTPRTPIVISGCLGPRGDGYSPENLMSSREATTYHSTQIDTFATTAADMVCAITMNYVEEAIGITRAAEQADMPVAISFTVETDGCLPTGQHLRGAIEQVDKETGGYPSYFMINCAHPSHFEAVLGDFEGGLARIKGLRANASRKSHAELDAATELDSGDPHELARQYAELVQRHPQLNVLGGCCGTDHRHIEKIAKACLPTQRLAS</sequence>
<feature type="binding site" evidence="3">
    <location>
        <position position="297"/>
    </location>
    <ligand>
        <name>Zn(2+)</name>
        <dbReference type="ChEBI" id="CHEBI:29105"/>
    </ligand>
</feature>
<name>A0A1I3E1H3_9GAMM</name>
<dbReference type="PROSITE" id="PS50970">
    <property type="entry name" value="HCY"/>
    <property type="match status" value="1"/>
</dbReference>
<dbReference type="AlphaFoldDB" id="A0A1I3E1H3"/>
<keyword evidence="2 3" id="KW-0808">Transferase</keyword>
<evidence type="ECO:0000256" key="3">
    <source>
        <dbReference type="PROSITE-ProRule" id="PRU00333"/>
    </source>
</evidence>
<evidence type="ECO:0000256" key="1">
    <source>
        <dbReference type="ARBA" id="ARBA00022603"/>
    </source>
</evidence>
<evidence type="ECO:0000259" key="4">
    <source>
        <dbReference type="PROSITE" id="PS50970"/>
    </source>
</evidence>
<evidence type="ECO:0000256" key="2">
    <source>
        <dbReference type="ARBA" id="ARBA00022679"/>
    </source>
</evidence>
<organism evidence="5 6">
    <name type="scientific">Modicisalibacter xianhensis</name>
    <dbReference type="NCBI Taxonomy" id="442341"/>
    <lineage>
        <taxon>Bacteria</taxon>
        <taxon>Pseudomonadati</taxon>
        <taxon>Pseudomonadota</taxon>
        <taxon>Gammaproteobacteria</taxon>
        <taxon>Oceanospirillales</taxon>
        <taxon>Halomonadaceae</taxon>
        <taxon>Modicisalibacter</taxon>
    </lineage>
</organism>
<feature type="domain" description="Hcy-binding" evidence="4">
    <location>
        <begin position="4"/>
        <end position="311"/>
    </location>
</feature>
<keyword evidence="1 3" id="KW-0489">Methyltransferase</keyword>
<dbReference type="GO" id="GO:0032259">
    <property type="term" value="P:methylation"/>
    <property type="evidence" value="ECO:0007669"/>
    <property type="project" value="UniProtKB-KW"/>
</dbReference>
<evidence type="ECO:0000313" key="5">
    <source>
        <dbReference type="EMBL" id="SFH92852.1"/>
    </source>
</evidence>
<dbReference type="PANTHER" id="PTHR11103">
    <property type="entry name" value="SLR1189 PROTEIN"/>
    <property type="match status" value="1"/>
</dbReference>
<keyword evidence="6" id="KW-1185">Reference proteome</keyword>
<dbReference type="Proteomes" id="UP000199040">
    <property type="component" value="Unassembled WGS sequence"/>
</dbReference>
<dbReference type="Pfam" id="PF02574">
    <property type="entry name" value="S-methyl_trans"/>
    <property type="match status" value="1"/>
</dbReference>
<dbReference type="InterPro" id="IPR003726">
    <property type="entry name" value="HCY_dom"/>
</dbReference>
<accession>A0A1I3E1H3</accession>
<comment type="cofactor">
    <cofactor evidence="3">
        <name>Zn(2+)</name>
        <dbReference type="ChEBI" id="CHEBI:29105"/>
    </cofactor>
</comment>
<dbReference type="PANTHER" id="PTHR11103:SF18">
    <property type="entry name" value="SLR1189 PROTEIN"/>
    <property type="match status" value="1"/>
</dbReference>
<dbReference type="STRING" id="442341.SAMN04487959_112144"/>
<feature type="binding site" evidence="3">
    <location>
        <position position="296"/>
    </location>
    <ligand>
        <name>Zn(2+)</name>
        <dbReference type="ChEBI" id="CHEBI:29105"/>
    </ligand>
</feature>
<dbReference type="RefSeq" id="WP_092848321.1">
    <property type="nucleotide sequence ID" value="NZ_FOPY01000012.1"/>
</dbReference>
<evidence type="ECO:0000313" key="6">
    <source>
        <dbReference type="Proteomes" id="UP000199040"/>
    </source>
</evidence>
<dbReference type="GO" id="GO:0046872">
    <property type="term" value="F:metal ion binding"/>
    <property type="evidence" value="ECO:0007669"/>
    <property type="project" value="UniProtKB-KW"/>
</dbReference>
<gene>
    <name evidence="5" type="ORF">SAMN04487959_112144</name>
</gene>
<dbReference type="GO" id="GO:0008168">
    <property type="term" value="F:methyltransferase activity"/>
    <property type="evidence" value="ECO:0007669"/>
    <property type="project" value="UniProtKB-UniRule"/>
</dbReference>
<dbReference type="SUPFAM" id="SSF82282">
    <property type="entry name" value="Homocysteine S-methyltransferase"/>
    <property type="match status" value="1"/>
</dbReference>
<protein>
    <submittedName>
        <fullName evidence="5">Homocysteine S-methyltransferase</fullName>
    </submittedName>
</protein>
<keyword evidence="3" id="KW-0479">Metal-binding</keyword>